<keyword evidence="1 4" id="KW-0378">Hydrolase</keyword>
<reference evidence="4 5" key="1">
    <citation type="journal article" date="2013" name="Genome Announc.">
        <title>Genome Sequence of Staphylococcus massiliensis Strain S46, Isolated from the Surface of Healthy Human Skin.</title>
        <authorList>
            <person name="Srivastav R."/>
            <person name="Singh A."/>
            <person name="Jangir P.K."/>
            <person name="Kumari C."/>
            <person name="Muduli S."/>
            <person name="Sharma R."/>
        </authorList>
    </citation>
    <scope>NUCLEOTIDE SEQUENCE [LARGE SCALE GENOMIC DNA]</scope>
    <source>
        <strain evidence="4 5">S46</strain>
    </source>
</reference>
<organism evidence="4 5">
    <name type="scientific">Staphylococcus massiliensis S46</name>
    <dbReference type="NCBI Taxonomy" id="1229783"/>
    <lineage>
        <taxon>Bacteria</taxon>
        <taxon>Bacillati</taxon>
        <taxon>Bacillota</taxon>
        <taxon>Bacilli</taxon>
        <taxon>Bacillales</taxon>
        <taxon>Staphylococcaceae</taxon>
        <taxon>Staphylococcus</taxon>
    </lineage>
</organism>
<protein>
    <submittedName>
        <fullName evidence="4">Ribonucleoside hydrolase RihC</fullName>
    </submittedName>
</protein>
<dbReference type="OrthoDB" id="9797882at2"/>
<dbReference type="InterPro" id="IPR036452">
    <property type="entry name" value="Ribo_hydro-like"/>
</dbReference>
<feature type="domain" description="Inosine/uridine-preferring nucleoside hydrolase" evidence="3">
    <location>
        <begin position="5"/>
        <end position="291"/>
    </location>
</feature>
<dbReference type="CDD" id="cd02651">
    <property type="entry name" value="nuc_hydro_IU_UC_XIUA"/>
    <property type="match status" value="1"/>
</dbReference>
<proteinExistence type="predicted"/>
<dbReference type="NCBIfam" id="NF008036">
    <property type="entry name" value="PRK10768.1"/>
    <property type="match status" value="1"/>
</dbReference>
<comment type="caution">
    <text evidence="4">The sequence shown here is derived from an EMBL/GenBank/DDBJ whole genome shotgun (WGS) entry which is preliminary data.</text>
</comment>
<dbReference type="SUPFAM" id="SSF53590">
    <property type="entry name" value="Nucleoside hydrolase"/>
    <property type="match status" value="1"/>
</dbReference>
<dbReference type="GO" id="GO:0006152">
    <property type="term" value="P:purine nucleoside catabolic process"/>
    <property type="evidence" value="ECO:0007669"/>
    <property type="project" value="TreeGrafter"/>
</dbReference>
<dbReference type="InterPro" id="IPR001910">
    <property type="entry name" value="Inosine/uridine_hydrolase_dom"/>
</dbReference>
<evidence type="ECO:0000313" key="5">
    <source>
        <dbReference type="Proteomes" id="UP000009885"/>
    </source>
</evidence>
<dbReference type="Gene3D" id="3.90.245.10">
    <property type="entry name" value="Ribonucleoside hydrolase-like"/>
    <property type="match status" value="1"/>
</dbReference>
<dbReference type="GO" id="GO:0008477">
    <property type="term" value="F:purine nucleosidase activity"/>
    <property type="evidence" value="ECO:0007669"/>
    <property type="project" value="TreeGrafter"/>
</dbReference>
<keyword evidence="5" id="KW-1185">Reference proteome</keyword>
<name>K9AK97_9STAP</name>
<dbReference type="STRING" id="1229783.C273_06987"/>
<dbReference type="EMBL" id="AMSQ01000009">
    <property type="protein sequence ID" value="EKU47768.1"/>
    <property type="molecule type" value="Genomic_DNA"/>
</dbReference>
<dbReference type="PANTHER" id="PTHR12304">
    <property type="entry name" value="INOSINE-URIDINE PREFERRING NUCLEOSIDE HYDROLASE"/>
    <property type="match status" value="1"/>
</dbReference>
<dbReference type="AlphaFoldDB" id="K9AK97"/>
<evidence type="ECO:0000259" key="3">
    <source>
        <dbReference type="Pfam" id="PF01156"/>
    </source>
</evidence>
<dbReference type="eggNOG" id="COG1957">
    <property type="taxonomic scope" value="Bacteria"/>
</dbReference>
<dbReference type="Pfam" id="PF01156">
    <property type="entry name" value="IU_nuc_hydro"/>
    <property type="match status" value="1"/>
</dbReference>
<evidence type="ECO:0000313" key="4">
    <source>
        <dbReference type="EMBL" id="EKU47768.1"/>
    </source>
</evidence>
<gene>
    <name evidence="4" type="ORF">C273_06987</name>
</gene>
<dbReference type="PANTHER" id="PTHR12304:SF15">
    <property type="entry name" value="NON-SPECIFIC RIBONUCLEOSIDE HYDROLASE RIHC"/>
    <property type="match status" value="1"/>
</dbReference>
<evidence type="ECO:0000256" key="1">
    <source>
        <dbReference type="ARBA" id="ARBA00022801"/>
    </source>
</evidence>
<dbReference type="GO" id="GO:0005829">
    <property type="term" value="C:cytosol"/>
    <property type="evidence" value="ECO:0007669"/>
    <property type="project" value="TreeGrafter"/>
</dbReference>
<sequence length="302" mass="33666">MSIPMIIDTDPGIDDAQAISIALNHPELDVKMISTVYGNVSIQNTTANTLKLKGFFKSDVPVHRGSSHPYLSTLIDAQDVHGASGMDGHEFEEVDQNDLASQNSILAMYETIKAHEDPITIIAIGPLTNIALLLQTFGDISDHIKEIILMGGSIVGGNVTPYAEFNIYSDPEASQIVFKSGLPITMVGLDVAYNSMLNQEDLKELQRMGKTGEMLFNLLSRYRSDDFDKGVKIYDVYTLIYLLHPELFEVAEAYIEVEYRDETYKGQTFVDEKSKYPNATVVKDIDKEAFKSHFFKALIHCP</sequence>
<dbReference type="InterPro" id="IPR023186">
    <property type="entry name" value="IUNH"/>
</dbReference>
<accession>K9AK97</accession>
<dbReference type="PATRIC" id="fig|1229783.3.peg.1410"/>
<keyword evidence="2" id="KW-0326">Glycosidase</keyword>
<evidence type="ECO:0000256" key="2">
    <source>
        <dbReference type="ARBA" id="ARBA00023295"/>
    </source>
</evidence>
<dbReference type="Proteomes" id="UP000009885">
    <property type="component" value="Unassembled WGS sequence"/>
</dbReference>
<dbReference type="RefSeq" id="WP_009383691.1">
    <property type="nucleotide sequence ID" value="NZ_AMSQ01000009.1"/>
</dbReference>